<name>A0ABX0PM19_9GAMM</name>
<dbReference type="EMBL" id="JAAQTO010000004">
    <property type="protein sequence ID" value="NIC04158.1"/>
    <property type="molecule type" value="Genomic_DNA"/>
</dbReference>
<evidence type="ECO:0000313" key="1">
    <source>
        <dbReference type="EMBL" id="NIC04158.1"/>
    </source>
</evidence>
<reference evidence="1 2" key="1">
    <citation type="submission" date="2020-03" db="EMBL/GenBank/DDBJ databases">
        <title>Identification of Halomonas strains.</title>
        <authorList>
            <person name="Xiao Z."/>
            <person name="Dong F."/>
            <person name="Wang Z."/>
            <person name="Zhao J.-Y."/>
        </authorList>
    </citation>
    <scope>NUCLEOTIDE SEQUENCE [LARGE SCALE GENOMIC DNA]</scope>
    <source>
        <strain evidence="1 2">DX6</strain>
    </source>
</reference>
<sequence>MDLLGFFKSRLRVAYRHYKAVANILNSKRSVRVAKALEKSSDPVQLFSSLQKKVFISENILWQSLLYLSNRRNPIYDLIAKHKDELSSAEIKYLVSLCEGLSSPSPVSIAKVEEFITFYSKNRGKLKNESDYRRLLITFIVKKVPSSQAYNAFSRAGLMDKITVHQVLKVLRRASVERECAVFNNLKKQYLNEMTPAALVKVKYWESQVEKNCKLKYKELETEFCQLEKALSKEYEEYLLPLFSAIPVKQNMLDFYIEASKYHKLKNELEETIRQEDSYSFVRLNDGEGYGFPDALPCAFDMERQELHWWGEVLATDLREKIQEDFRRSMRQHDIVGIPSVFRFIDELSINRDYSIFNNALLCRLFTLCHGYLSEYRGESYITEGQINLYLFDKGFIDRLSSLARHVVFISGAKKEYLQRVFSDLQHASYIELPTHRLLKAEKFSYSEAAQPLPYVYEDYIEQIRGLSGPGVVFFISAGFIGKIFAAEVAKNGGVALDVGQTLMNIVANHGDA</sequence>
<dbReference type="RefSeq" id="WP_167110436.1">
    <property type="nucleotide sequence ID" value="NZ_JAAQTO010000004.1"/>
</dbReference>
<accession>A0ABX0PM19</accession>
<proteinExistence type="predicted"/>
<keyword evidence="2" id="KW-1185">Reference proteome</keyword>
<gene>
    <name evidence="1" type="ORF">HBJ55_01785</name>
</gene>
<evidence type="ECO:0000313" key="2">
    <source>
        <dbReference type="Proteomes" id="UP001318321"/>
    </source>
</evidence>
<protein>
    <submittedName>
        <fullName evidence="1">Uncharacterized protein</fullName>
    </submittedName>
</protein>
<organism evidence="1 2">
    <name type="scientific">Billgrantia bachuensis</name>
    <dbReference type="NCBI Taxonomy" id="2717286"/>
    <lineage>
        <taxon>Bacteria</taxon>
        <taxon>Pseudomonadati</taxon>
        <taxon>Pseudomonadota</taxon>
        <taxon>Gammaproteobacteria</taxon>
        <taxon>Oceanospirillales</taxon>
        <taxon>Halomonadaceae</taxon>
        <taxon>Billgrantia</taxon>
    </lineage>
</organism>
<dbReference type="Proteomes" id="UP001318321">
    <property type="component" value="Unassembled WGS sequence"/>
</dbReference>
<comment type="caution">
    <text evidence="1">The sequence shown here is derived from an EMBL/GenBank/DDBJ whole genome shotgun (WGS) entry which is preliminary data.</text>
</comment>